<accession>A0A0N4TEY4</accession>
<feature type="domain" description="C2H2-type" evidence="8">
    <location>
        <begin position="141"/>
        <end position="168"/>
    </location>
</feature>
<dbReference type="EMBL" id="UZAD01006572">
    <property type="protein sequence ID" value="VDN87923.1"/>
    <property type="molecule type" value="Genomic_DNA"/>
</dbReference>
<dbReference type="InterPro" id="IPR036236">
    <property type="entry name" value="Znf_C2H2_sf"/>
</dbReference>
<reference evidence="9 10" key="2">
    <citation type="submission" date="2018-11" db="EMBL/GenBank/DDBJ databases">
        <authorList>
            <consortium name="Pathogen Informatics"/>
        </authorList>
    </citation>
    <scope>NUCLEOTIDE SEQUENCE [LARGE SCALE GENOMIC DNA]</scope>
</reference>
<feature type="domain" description="C2H2-type" evidence="8">
    <location>
        <begin position="113"/>
        <end position="140"/>
    </location>
</feature>
<evidence type="ECO:0000256" key="1">
    <source>
        <dbReference type="ARBA" id="ARBA00004123"/>
    </source>
</evidence>
<dbReference type="FunFam" id="3.30.160.60:FF:002343">
    <property type="entry name" value="Zinc finger protein 33A"/>
    <property type="match status" value="1"/>
</dbReference>
<feature type="domain" description="C2H2-type" evidence="8">
    <location>
        <begin position="170"/>
        <end position="192"/>
    </location>
</feature>
<keyword evidence="5" id="KW-0862">Zinc</keyword>
<evidence type="ECO:0000313" key="9">
    <source>
        <dbReference type="EMBL" id="VDN87923.1"/>
    </source>
</evidence>
<protein>
    <submittedName>
        <fullName evidence="11">Zinc finger protein</fullName>
    </submittedName>
</protein>
<evidence type="ECO:0000256" key="3">
    <source>
        <dbReference type="ARBA" id="ARBA00022737"/>
    </source>
</evidence>
<dbReference type="STRING" id="6280.A0A0N4TEY4"/>
<proteinExistence type="predicted"/>
<keyword evidence="10" id="KW-1185">Reference proteome</keyword>
<evidence type="ECO:0000313" key="11">
    <source>
        <dbReference type="WBParaSite" id="BPAG_0000677201-mRNA-1"/>
    </source>
</evidence>
<dbReference type="InterPro" id="IPR050331">
    <property type="entry name" value="Zinc_finger"/>
</dbReference>
<dbReference type="SMART" id="SM00355">
    <property type="entry name" value="ZnF_C2H2"/>
    <property type="match status" value="3"/>
</dbReference>
<keyword evidence="3" id="KW-0677">Repeat</keyword>
<evidence type="ECO:0000256" key="4">
    <source>
        <dbReference type="ARBA" id="ARBA00022771"/>
    </source>
</evidence>
<dbReference type="GO" id="GO:0005634">
    <property type="term" value="C:nucleus"/>
    <property type="evidence" value="ECO:0007669"/>
    <property type="project" value="UniProtKB-SubCell"/>
</dbReference>
<evidence type="ECO:0000256" key="6">
    <source>
        <dbReference type="ARBA" id="ARBA00023242"/>
    </source>
</evidence>
<sequence>MKDLKFYTVSFEVAQTDQTEPLDLLISKVKERGDGLQGLSMERKGEEEIGLQVLQTKPLDLTASKVSDERIPIETVMKVMKISKQESRTKKKQRYDVCQMEQQLMTHVGEKPYSCPICRKSFTDPGNMKKHMMIHTGEKPFSCPTCRKSFTQKHHLQFHMGTHDVNRPVYHCTVCSKDFQTKNGLKFHMRNH</sequence>
<dbReference type="AlphaFoldDB" id="A0A0N4TEY4"/>
<keyword evidence="2" id="KW-0479">Metal-binding</keyword>
<dbReference type="PROSITE" id="PS50157">
    <property type="entry name" value="ZINC_FINGER_C2H2_2"/>
    <property type="match status" value="3"/>
</dbReference>
<dbReference type="InterPro" id="IPR013087">
    <property type="entry name" value="Znf_C2H2_type"/>
</dbReference>
<keyword evidence="6" id="KW-0539">Nucleus</keyword>
<dbReference type="WBParaSite" id="BPAG_0000677201-mRNA-1">
    <property type="protein sequence ID" value="BPAG_0000677201-mRNA-1"/>
    <property type="gene ID" value="BPAG_0000677201"/>
</dbReference>
<keyword evidence="4 7" id="KW-0863">Zinc-finger</keyword>
<evidence type="ECO:0000259" key="8">
    <source>
        <dbReference type="PROSITE" id="PS50157"/>
    </source>
</evidence>
<dbReference type="Pfam" id="PF00096">
    <property type="entry name" value="zf-C2H2"/>
    <property type="match status" value="2"/>
</dbReference>
<dbReference type="Proteomes" id="UP000278627">
    <property type="component" value="Unassembled WGS sequence"/>
</dbReference>
<dbReference type="Gene3D" id="3.30.160.60">
    <property type="entry name" value="Classic Zinc Finger"/>
    <property type="match status" value="3"/>
</dbReference>
<dbReference type="Pfam" id="PF13894">
    <property type="entry name" value="zf-C2H2_4"/>
    <property type="match status" value="1"/>
</dbReference>
<evidence type="ECO:0000313" key="10">
    <source>
        <dbReference type="Proteomes" id="UP000278627"/>
    </source>
</evidence>
<dbReference type="PANTHER" id="PTHR16515">
    <property type="entry name" value="PR DOMAIN ZINC FINGER PROTEIN"/>
    <property type="match status" value="1"/>
</dbReference>
<dbReference type="PROSITE" id="PS00028">
    <property type="entry name" value="ZINC_FINGER_C2H2_1"/>
    <property type="match status" value="3"/>
</dbReference>
<dbReference type="FunFam" id="3.30.160.60:FF:001325">
    <property type="entry name" value="zinc finger protein 200"/>
    <property type="match status" value="1"/>
</dbReference>
<evidence type="ECO:0000256" key="5">
    <source>
        <dbReference type="ARBA" id="ARBA00022833"/>
    </source>
</evidence>
<organism evidence="11">
    <name type="scientific">Brugia pahangi</name>
    <name type="common">Filarial nematode worm</name>
    <dbReference type="NCBI Taxonomy" id="6280"/>
    <lineage>
        <taxon>Eukaryota</taxon>
        <taxon>Metazoa</taxon>
        <taxon>Ecdysozoa</taxon>
        <taxon>Nematoda</taxon>
        <taxon>Chromadorea</taxon>
        <taxon>Rhabditida</taxon>
        <taxon>Spirurina</taxon>
        <taxon>Spiruromorpha</taxon>
        <taxon>Filarioidea</taxon>
        <taxon>Onchocercidae</taxon>
        <taxon>Brugia</taxon>
    </lineage>
</organism>
<evidence type="ECO:0000256" key="2">
    <source>
        <dbReference type="ARBA" id="ARBA00022723"/>
    </source>
</evidence>
<dbReference type="GO" id="GO:0010468">
    <property type="term" value="P:regulation of gene expression"/>
    <property type="evidence" value="ECO:0007669"/>
    <property type="project" value="TreeGrafter"/>
</dbReference>
<comment type="subcellular location">
    <subcellularLocation>
        <location evidence="1">Nucleus</location>
    </subcellularLocation>
</comment>
<reference evidence="11" key="1">
    <citation type="submission" date="2017-02" db="UniProtKB">
        <authorList>
            <consortium name="WormBaseParasite"/>
        </authorList>
    </citation>
    <scope>IDENTIFICATION</scope>
</reference>
<gene>
    <name evidence="9" type="ORF">BPAG_LOCUS6737</name>
</gene>
<name>A0A0N4TEY4_BRUPA</name>
<dbReference type="SUPFAM" id="SSF57667">
    <property type="entry name" value="beta-beta-alpha zinc fingers"/>
    <property type="match status" value="2"/>
</dbReference>
<dbReference type="PANTHER" id="PTHR16515:SF49">
    <property type="entry name" value="GASTRULA ZINC FINGER PROTEIN XLCGF49.1-LIKE-RELATED"/>
    <property type="match status" value="1"/>
</dbReference>
<dbReference type="GO" id="GO:0008270">
    <property type="term" value="F:zinc ion binding"/>
    <property type="evidence" value="ECO:0007669"/>
    <property type="project" value="UniProtKB-KW"/>
</dbReference>
<evidence type="ECO:0000256" key="7">
    <source>
        <dbReference type="PROSITE-ProRule" id="PRU00042"/>
    </source>
</evidence>